<name>A0ABQ1Q7W0_9ACTN</name>
<feature type="chain" id="PRO_5046888061" evidence="9">
    <location>
        <begin position="33"/>
        <end position="417"/>
    </location>
</feature>
<keyword evidence="2" id="KW-0645">Protease</keyword>
<protein>
    <submittedName>
        <fullName evidence="11">Peptidase M23</fullName>
    </submittedName>
</protein>
<dbReference type="SUPFAM" id="SSF57997">
    <property type="entry name" value="Tropomyosin"/>
    <property type="match status" value="1"/>
</dbReference>
<evidence type="ECO:0000256" key="4">
    <source>
        <dbReference type="ARBA" id="ARBA00022801"/>
    </source>
</evidence>
<dbReference type="RefSeq" id="WP_188421251.1">
    <property type="nucleotide sequence ID" value="NZ_BMCK01000002.1"/>
</dbReference>
<evidence type="ECO:0000313" key="11">
    <source>
        <dbReference type="EMBL" id="GGD15733.1"/>
    </source>
</evidence>
<keyword evidence="5" id="KW-0862">Zinc</keyword>
<dbReference type="InterPro" id="IPR011055">
    <property type="entry name" value="Dup_hybrid_motif"/>
</dbReference>
<evidence type="ECO:0000256" key="5">
    <source>
        <dbReference type="ARBA" id="ARBA00022833"/>
    </source>
</evidence>
<keyword evidence="6" id="KW-0482">Metalloprotease</keyword>
<keyword evidence="3" id="KW-0479">Metal-binding</keyword>
<evidence type="ECO:0000256" key="9">
    <source>
        <dbReference type="SAM" id="SignalP"/>
    </source>
</evidence>
<evidence type="ECO:0000313" key="12">
    <source>
        <dbReference type="Proteomes" id="UP000630594"/>
    </source>
</evidence>
<keyword evidence="4" id="KW-0378">Hydrolase</keyword>
<comment type="caution">
    <text evidence="11">The sequence shown here is derived from an EMBL/GenBank/DDBJ whole genome shotgun (WGS) entry which is preliminary data.</text>
</comment>
<dbReference type="Proteomes" id="UP000630594">
    <property type="component" value="Unassembled WGS sequence"/>
</dbReference>
<evidence type="ECO:0000256" key="2">
    <source>
        <dbReference type="ARBA" id="ARBA00022670"/>
    </source>
</evidence>
<proteinExistence type="predicted"/>
<keyword evidence="9" id="KW-0732">Signal</keyword>
<keyword evidence="7" id="KW-0175">Coiled coil</keyword>
<evidence type="ECO:0000256" key="1">
    <source>
        <dbReference type="ARBA" id="ARBA00001947"/>
    </source>
</evidence>
<evidence type="ECO:0000259" key="10">
    <source>
        <dbReference type="Pfam" id="PF01551"/>
    </source>
</evidence>
<feature type="domain" description="M23ase beta-sheet core" evidence="10">
    <location>
        <begin position="315"/>
        <end position="413"/>
    </location>
</feature>
<dbReference type="Pfam" id="PF01551">
    <property type="entry name" value="Peptidase_M23"/>
    <property type="match status" value="1"/>
</dbReference>
<evidence type="ECO:0000256" key="3">
    <source>
        <dbReference type="ARBA" id="ARBA00022723"/>
    </source>
</evidence>
<dbReference type="CDD" id="cd12797">
    <property type="entry name" value="M23_peptidase"/>
    <property type="match status" value="1"/>
</dbReference>
<keyword evidence="12" id="KW-1185">Reference proteome</keyword>
<dbReference type="PANTHER" id="PTHR21666:SF288">
    <property type="entry name" value="CELL DIVISION PROTEIN YTFB"/>
    <property type="match status" value="1"/>
</dbReference>
<evidence type="ECO:0000256" key="7">
    <source>
        <dbReference type="SAM" id="Coils"/>
    </source>
</evidence>
<dbReference type="InterPro" id="IPR006311">
    <property type="entry name" value="TAT_signal"/>
</dbReference>
<dbReference type="Gene3D" id="2.70.70.10">
    <property type="entry name" value="Glucose Permease (Domain IIA)"/>
    <property type="match status" value="1"/>
</dbReference>
<dbReference type="EMBL" id="BMCK01000002">
    <property type="protein sequence ID" value="GGD15733.1"/>
    <property type="molecule type" value="Genomic_DNA"/>
</dbReference>
<feature type="compositionally biased region" description="Polar residues" evidence="8">
    <location>
        <begin position="46"/>
        <end position="59"/>
    </location>
</feature>
<evidence type="ECO:0000256" key="6">
    <source>
        <dbReference type="ARBA" id="ARBA00023049"/>
    </source>
</evidence>
<feature type="signal peptide" evidence="9">
    <location>
        <begin position="1"/>
        <end position="32"/>
    </location>
</feature>
<dbReference type="Gene3D" id="1.20.120.330">
    <property type="entry name" value="Nucleotidyltransferases domain 2"/>
    <property type="match status" value="1"/>
</dbReference>
<accession>A0ABQ1Q7W0</accession>
<sequence length="417" mass="45326">MPAQAPHSRRRALAAVLVAALTAAALSAPASADDLKNKQKKNKQQIESAQSDLHSSSAAMQKATARLTSARNQLSGAQMALAAAEAKVTAAEKRDAEMQRELEEAVAELARARKALAEGQQKMTVQQKNVAATITDFYQQGDPSLIAFAKLMGAQTPADLARQTEMRDAIVDREAHSYQELLATKVLLDVNEAQVEEAKDDVQVKREAAADHLDAMEVLEDEATRARNAVARLVAQRRSAQASAARAKAADQRALAKLRQEEERIARMLRRRAARQGGASKPGQTGGVLSWPVRDARLSSPYGYRKHPIYGYWGMHDGQDWAAACGSPLYATANGRIASSYYSEVYGNRLVLDHGILSGVGVASIYNHATKYVVRTGERVKRGQVIGYVGSTGWSTGCHLHFTVMVNGRTVDPRKWL</sequence>
<gene>
    <name evidence="11" type="ORF">GCM10007231_13470</name>
</gene>
<dbReference type="InterPro" id="IPR050570">
    <property type="entry name" value="Cell_wall_metabolism_enzyme"/>
</dbReference>
<feature type="region of interest" description="Disordered" evidence="8">
    <location>
        <begin position="29"/>
        <end position="66"/>
    </location>
</feature>
<feature type="coiled-coil region" evidence="7">
    <location>
        <begin position="188"/>
        <end position="236"/>
    </location>
</feature>
<dbReference type="PROSITE" id="PS51318">
    <property type="entry name" value="TAT"/>
    <property type="match status" value="1"/>
</dbReference>
<reference evidence="12" key="1">
    <citation type="journal article" date="2019" name="Int. J. Syst. Evol. Microbiol.">
        <title>The Global Catalogue of Microorganisms (GCM) 10K type strain sequencing project: providing services to taxonomists for standard genome sequencing and annotation.</title>
        <authorList>
            <consortium name="The Broad Institute Genomics Platform"/>
            <consortium name="The Broad Institute Genome Sequencing Center for Infectious Disease"/>
            <person name="Wu L."/>
            <person name="Ma J."/>
        </authorList>
    </citation>
    <scope>NUCLEOTIDE SEQUENCE [LARGE SCALE GENOMIC DNA]</scope>
    <source>
        <strain evidence="12">CCM 7403</strain>
    </source>
</reference>
<organism evidence="11 12">
    <name type="scientific">Nocardioides daphniae</name>
    <dbReference type="NCBI Taxonomy" id="402297"/>
    <lineage>
        <taxon>Bacteria</taxon>
        <taxon>Bacillati</taxon>
        <taxon>Actinomycetota</taxon>
        <taxon>Actinomycetes</taxon>
        <taxon>Propionibacteriales</taxon>
        <taxon>Nocardioidaceae</taxon>
        <taxon>Nocardioides</taxon>
    </lineage>
</organism>
<dbReference type="SUPFAM" id="SSF51261">
    <property type="entry name" value="Duplicated hybrid motif"/>
    <property type="match status" value="1"/>
</dbReference>
<evidence type="ECO:0000256" key="8">
    <source>
        <dbReference type="SAM" id="MobiDB-lite"/>
    </source>
</evidence>
<comment type="cofactor">
    <cofactor evidence="1">
        <name>Zn(2+)</name>
        <dbReference type="ChEBI" id="CHEBI:29105"/>
    </cofactor>
</comment>
<dbReference type="PANTHER" id="PTHR21666">
    <property type="entry name" value="PEPTIDASE-RELATED"/>
    <property type="match status" value="1"/>
</dbReference>
<dbReference type="InterPro" id="IPR016047">
    <property type="entry name" value="M23ase_b-sheet_dom"/>
</dbReference>